<evidence type="ECO:0000256" key="4">
    <source>
        <dbReference type="PROSITE-ProRule" id="PRU00354"/>
    </source>
</evidence>
<accession>A0ABY5RJ60</accession>
<feature type="transmembrane region" description="Helical" evidence="5">
    <location>
        <begin position="74"/>
        <end position="95"/>
    </location>
</feature>
<dbReference type="RefSeq" id="WP_258303642.1">
    <property type="nucleotide sequence ID" value="NZ_CP078064.1"/>
</dbReference>
<proteinExistence type="inferred from homology"/>
<evidence type="ECO:0000256" key="5">
    <source>
        <dbReference type="SAM" id="Phobius"/>
    </source>
</evidence>
<dbReference type="Pfam" id="PF01564">
    <property type="entry name" value="Spermine_synth"/>
    <property type="match status" value="1"/>
</dbReference>
<name>A0ABY5RJ60_HALLR</name>
<keyword evidence="5" id="KW-0812">Transmembrane</keyword>
<keyword evidence="8" id="KW-1185">Reference proteome</keyword>
<keyword evidence="2 4" id="KW-0808">Transferase</keyword>
<dbReference type="Gene3D" id="3.40.50.150">
    <property type="entry name" value="Vaccinia Virus protein VP39"/>
    <property type="match status" value="1"/>
</dbReference>
<protein>
    <submittedName>
        <fullName evidence="7">Spermidine synthase</fullName>
    </submittedName>
</protein>
<gene>
    <name evidence="7" type="ORF">KU306_16390</name>
</gene>
<dbReference type="PANTHER" id="PTHR43317">
    <property type="entry name" value="THERMOSPERMINE SYNTHASE ACAULIS5"/>
    <property type="match status" value="1"/>
</dbReference>
<dbReference type="GeneID" id="74530523"/>
<dbReference type="InterPro" id="IPR030374">
    <property type="entry name" value="PABS"/>
</dbReference>
<evidence type="ECO:0000256" key="2">
    <source>
        <dbReference type="ARBA" id="ARBA00022679"/>
    </source>
</evidence>
<feature type="transmembrane region" description="Helical" evidence="5">
    <location>
        <begin position="12"/>
        <end position="29"/>
    </location>
</feature>
<feature type="transmembrane region" description="Helical" evidence="5">
    <location>
        <begin position="182"/>
        <end position="206"/>
    </location>
</feature>
<dbReference type="PANTHER" id="PTHR43317:SF1">
    <property type="entry name" value="THERMOSPERMINE SYNTHASE ACAULIS5"/>
    <property type="match status" value="1"/>
</dbReference>
<organism evidence="7 8">
    <name type="scientific">Haloferax larsenii</name>
    <dbReference type="NCBI Taxonomy" id="302484"/>
    <lineage>
        <taxon>Archaea</taxon>
        <taxon>Methanobacteriati</taxon>
        <taxon>Methanobacteriota</taxon>
        <taxon>Stenosarchaea group</taxon>
        <taxon>Halobacteria</taxon>
        <taxon>Halobacteriales</taxon>
        <taxon>Haloferacaceae</taxon>
        <taxon>Haloferax</taxon>
    </lineage>
</organism>
<dbReference type="EMBL" id="CP078064">
    <property type="protein sequence ID" value="UVE52189.1"/>
    <property type="molecule type" value="Genomic_DNA"/>
</dbReference>
<dbReference type="SUPFAM" id="SSF53335">
    <property type="entry name" value="S-adenosyl-L-methionine-dependent methyltransferases"/>
    <property type="match status" value="1"/>
</dbReference>
<geneLocation type="plasmid" evidence="7 8">
    <name>pHl5678-1</name>
</geneLocation>
<dbReference type="PROSITE" id="PS51006">
    <property type="entry name" value="PABS_2"/>
    <property type="match status" value="1"/>
</dbReference>
<keyword evidence="7" id="KW-0614">Plasmid</keyword>
<keyword evidence="5" id="KW-1133">Transmembrane helix</keyword>
<feature type="transmembrane region" description="Helical" evidence="5">
    <location>
        <begin position="41"/>
        <end position="62"/>
    </location>
</feature>
<dbReference type="InterPro" id="IPR029063">
    <property type="entry name" value="SAM-dependent_MTases_sf"/>
</dbReference>
<sequence>MTTTRTDTGTLLALTFVVSFCSFAYEFVYSELLTVMYGGTVTQYVITVGLYFFSLGIGAALSDDLDATDLGGNFFRTEVLLAAVAPAGFLLIVGLNSVRIPQAVPAALVWTVARLPVVVVGFLSGFELPLLTHMVDELDADETETPTWFRTVGATVHGVVVSAIGIVWNVERTDGRRSGLSVVLAMDYVGGLVGAVVYARVLYPILGLIPTIFVLALLNGVAALVFAAHFGPWSWWPFGRGSALSRPDDHALSLGRISKTLFVVCLLLTASYAGVVAKHDVADERLSQLYLEQQIENEYPPGAMRANIVSQETTTYQHVIRYNRTWTGAGPNPHFTGQTEQCLRLGAAVQLCESWAESYHRGLVDVPMSLVEPGPETKVLVVGGGDWIAIDHLRAYNVTIDHVDLDDEFMQEAKTDPYFRQWHDDAYTYDRLNTTTADGYHYLQETNETYDLVLLDVPGATDDDLLTLYSAEFYRSVRTHLSDDGVVVTWGYSPDGYPEHHKAFVNTVGAAGFTQQLSYWVREDIDADDETERVEKFYVFAPGDRRPLTGESETDYVRQHRDHYRHVEWRAVPRYRGVRANSIFHPNYDILVDT</sequence>
<evidence type="ECO:0000313" key="7">
    <source>
        <dbReference type="EMBL" id="UVE52189.1"/>
    </source>
</evidence>
<comment type="similarity">
    <text evidence="1">Belongs to the spermidine/spermine synthase family.</text>
</comment>
<dbReference type="CDD" id="cd02440">
    <property type="entry name" value="AdoMet_MTases"/>
    <property type="match status" value="1"/>
</dbReference>
<keyword evidence="3 4" id="KW-0620">Polyamine biosynthesis</keyword>
<dbReference type="Proteomes" id="UP001058330">
    <property type="component" value="Plasmid pHl5678-1"/>
</dbReference>
<evidence type="ECO:0000256" key="3">
    <source>
        <dbReference type="ARBA" id="ARBA00023115"/>
    </source>
</evidence>
<feature type="transmembrane region" description="Helical" evidence="5">
    <location>
        <begin position="107"/>
        <end position="128"/>
    </location>
</feature>
<feature type="transmembrane region" description="Helical" evidence="5">
    <location>
        <begin position="148"/>
        <end position="170"/>
    </location>
</feature>
<keyword evidence="5" id="KW-0472">Membrane</keyword>
<feature type="transmembrane region" description="Helical" evidence="5">
    <location>
        <begin position="212"/>
        <end position="236"/>
    </location>
</feature>
<evidence type="ECO:0000259" key="6">
    <source>
        <dbReference type="PROSITE" id="PS51006"/>
    </source>
</evidence>
<evidence type="ECO:0000313" key="8">
    <source>
        <dbReference type="Proteomes" id="UP001058330"/>
    </source>
</evidence>
<reference evidence="7" key="1">
    <citation type="submission" date="2021-07" db="EMBL/GenBank/DDBJ databases">
        <title>Studies on halocins as antimicrobial molecules from haloarchaea.</title>
        <authorList>
            <person name="Kumar S."/>
            <person name="Khare S.K."/>
        </authorList>
    </citation>
    <scope>NUCLEOTIDE SEQUENCE</scope>
    <source>
        <strain evidence="7">NCIM 5678</strain>
        <plasmid evidence="7">pHl5678-1</plasmid>
    </source>
</reference>
<evidence type="ECO:0000256" key="1">
    <source>
        <dbReference type="ARBA" id="ARBA00007867"/>
    </source>
</evidence>
<feature type="active site" description="Proton acceptor" evidence="4">
    <location>
        <position position="456"/>
    </location>
</feature>
<feature type="transmembrane region" description="Helical" evidence="5">
    <location>
        <begin position="257"/>
        <end position="277"/>
    </location>
</feature>
<feature type="domain" description="PABS" evidence="6">
    <location>
        <begin position="287"/>
        <end position="543"/>
    </location>
</feature>